<name>A0ABQ1I438_9ALTE</name>
<sequence>MKWILLVKPIVVIVLLWATGRFSLWLQNYSDLSELSLMTLLTMSFILSILLPNINQLKSFSIAKGEIILQQVTEKEENVKQVAIATARVARLLEKEALILPLDGTPSEIIPAIEKLEELVK</sequence>
<evidence type="ECO:0000256" key="1">
    <source>
        <dbReference type="SAM" id="Phobius"/>
    </source>
</evidence>
<organism evidence="2 3">
    <name type="scientific">Agarivorans gilvus</name>
    <dbReference type="NCBI Taxonomy" id="680279"/>
    <lineage>
        <taxon>Bacteria</taxon>
        <taxon>Pseudomonadati</taxon>
        <taxon>Pseudomonadota</taxon>
        <taxon>Gammaproteobacteria</taxon>
        <taxon>Alteromonadales</taxon>
        <taxon>Alteromonadaceae</taxon>
        <taxon>Agarivorans</taxon>
    </lineage>
</organism>
<proteinExistence type="predicted"/>
<gene>
    <name evidence="2" type="ORF">GCM10007414_26120</name>
</gene>
<evidence type="ECO:0000313" key="2">
    <source>
        <dbReference type="EMBL" id="GGB11406.1"/>
    </source>
</evidence>
<comment type="caution">
    <text evidence="2">The sequence shown here is derived from an EMBL/GenBank/DDBJ whole genome shotgun (WGS) entry which is preliminary data.</text>
</comment>
<protein>
    <submittedName>
        <fullName evidence="2">Uncharacterized protein</fullName>
    </submittedName>
</protein>
<reference evidence="3" key="1">
    <citation type="journal article" date="2019" name="Int. J. Syst. Evol. Microbiol.">
        <title>The Global Catalogue of Microorganisms (GCM) 10K type strain sequencing project: providing services to taxonomists for standard genome sequencing and annotation.</title>
        <authorList>
            <consortium name="The Broad Institute Genomics Platform"/>
            <consortium name="The Broad Institute Genome Sequencing Center for Infectious Disease"/>
            <person name="Wu L."/>
            <person name="Ma J."/>
        </authorList>
    </citation>
    <scope>NUCLEOTIDE SEQUENCE [LARGE SCALE GENOMIC DNA]</scope>
    <source>
        <strain evidence="3">CGMCC 1.10131</strain>
    </source>
</reference>
<keyword evidence="1" id="KW-0812">Transmembrane</keyword>
<dbReference type="Proteomes" id="UP000651977">
    <property type="component" value="Unassembled WGS sequence"/>
</dbReference>
<keyword evidence="1" id="KW-0472">Membrane</keyword>
<dbReference type="EMBL" id="BMDY01000015">
    <property type="protein sequence ID" value="GGB11406.1"/>
    <property type="molecule type" value="Genomic_DNA"/>
</dbReference>
<evidence type="ECO:0000313" key="3">
    <source>
        <dbReference type="Proteomes" id="UP000651977"/>
    </source>
</evidence>
<keyword evidence="3" id="KW-1185">Reference proteome</keyword>
<feature type="transmembrane region" description="Helical" evidence="1">
    <location>
        <begin position="5"/>
        <end position="23"/>
    </location>
</feature>
<dbReference type="RefSeq" id="WP_055733190.1">
    <property type="nucleotide sequence ID" value="NZ_BMDY01000015.1"/>
</dbReference>
<accession>A0ABQ1I438</accession>
<keyword evidence="1" id="KW-1133">Transmembrane helix</keyword>
<feature type="transmembrane region" description="Helical" evidence="1">
    <location>
        <begin position="35"/>
        <end position="54"/>
    </location>
</feature>